<comment type="caution">
    <text evidence="1">The sequence shown here is derived from an EMBL/GenBank/DDBJ whole genome shotgun (WGS) entry which is preliminary data.</text>
</comment>
<dbReference type="Proteomes" id="UP001497680">
    <property type="component" value="Unassembled WGS sequence"/>
</dbReference>
<gene>
    <name evidence="1" type="ORF">F4821DRAFT_257112</name>
</gene>
<keyword evidence="2" id="KW-1185">Reference proteome</keyword>
<name>A0ACC0D9S5_9PEZI</name>
<proteinExistence type="predicted"/>
<reference evidence="1 2" key="1">
    <citation type="journal article" date="2022" name="New Phytol.">
        <title>Ecological generalism drives hyperdiversity of secondary metabolite gene clusters in xylarialean endophytes.</title>
        <authorList>
            <person name="Franco M.E.E."/>
            <person name="Wisecaver J.H."/>
            <person name="Arnold A.E."/>
            <person name="Ju Y.M."/>
            <person name="Slot J.C."/>
            <person name="Ahrendt S."/>
            <person name="Moore L.P."/>
            <person name="Eastman K.E."/>
            <person name="Scott K."/>
            <person name="Konkel Z."/>
            <person name="Mondo S.J."/>
            <person name="Kuo A."/>
            <person name="Hayes R.D."/>
            <person name="Haridas S."/>
            <person name="Andreopoulos B."/>
            <person name="Riley R."/>
            <person name="LaButti K."/>
            <person name="Pangilinan J."/>
            <person name="Lipzen A."/>
            <person name="Amirebrahimi M."/>
            <person name="Yan J."/>
            <person name="Adam C."/>
            <person name="Keymanesh K."/>
            <person name="Ng V."/>
            <person name="Louie K."/>
            <person name="Northen T."/>
            <person name="Drula E."/>
            <person name="Henrissat B."/>
            <person name="Hsieh H.M."/>
            <person name="Youens-Clark K."/>
            <person name="Lutzoni F."/>
            <person name="Miadlikowska J."/>
            <person name="Eastwood D.C."/>
            <person name="Hamelin R.C."/>
            <person name="Grigoriev I.V."/>
            <person name="U'Ren J.M."/>
        </authorList>
    </citation>
    <scope>NUCLEOTIDE SEQUENCE [LARGE SCALE GENOMIC DNA]</scope>
    <source>
        <strain evidence="1 2">ER1909</strain>
    </source>
</reference>
<organism evidence="1 2">
    <name type="scientific">Hypoxylon rubiginosum</name>
    <dbReference type="NCBI Taxonomy" id="110542"/>
    <lineage>
        <taxon>Eukaryota</taxon>
        <taxon>Fungi</taxon>
        <taxon>Dikarya</taxon>
        <taxon>Ascomycota</taxon>
        <taxon>Pezizomycotina</taxon>
        <taxon>Sordariomycetes</taxon>
        <taxon>Xylariomycetidae</taxon>
        <taxon>Xylariales</taxon>
        <taxon>Hypoxylaceae</taxon>
        <taxon>Hypoxylon</taxon>
    </lineage>
</organism>
<evidence type="ECO:0000313" key="2">
    <source>
        <dbReference type="Proteomes" id="UP001497680"/>
    </source>
</evidence>
<evidence type="ECO:0000313" key="1">
    <source>
        <dbReference type="EMBL" id="KAI6089318.1"/>
    </source>
</evidence>
<accession>A0ACC0D9S5</accession>
<dbReference type="EMBL" id="MU394296">
    <property type="protein sequence ID" value="KAI6089318.1"/>
    <property type="molecule type" value="Genomic_DNA"/>
</dbReference>
<sequence length="736" mass="84309">METDCDVCRAIWLALAGTEQKEEIDLGTFGDALSSSCPIHTSLIQHFKDEILDGGEDKYDVYNSARVSIQSLSEGMSAAVWVAGLGDFNVLLMNKPSVPNHPGKGRILDRDWMDIELIPLWKHICLETHSTICENPLKIWETRPAWLIDIQNWCIVSGLETTEAYVALSYRYGDHPSVTIDAGMWSDLQNPNALRTSPYLSPMVRDAIYLTSVLEERYLWADAFCIPHHDRGVATDQLLLMGAIYGNAIVTIIAADTDSKEGIPGIRGISNSRNLEQTLIPFGKEQIARRGSDSLPSYFSRGWTYQEREYSRRKLIFRDRELHWRCSCSAWHEAMTFVKFDDYGNHFMHTIQCGFPDMWCLSLVISLYNSSDFRYEEDAFPAISGLLSVASRSFTNGFLYGLPEMLFDCALAWRPNELIRPNPLRRRTPSQRPIDEQLHPSQLPSWSWVGWQGHIEIGRFESAQYNESIQETIPITKWYTADSPTSEERRLIESTWFTNRQSYKNPDTPLPPGWTRHELSEQDKERLVVHPDGCGEVIFKHEAWPEAEWLYPFPVSDISDSTPPVVLEQTAYLFCETQQACLRGCRTKGYKGYCVYVELRDDKNGIVGDLDYHNDEQLEGFPVIMGYSKWEDSEDSEWEDIEWEDDEEDGEHYGGVPLGKKIDLVAISQYKFYELDKLGEPGEPGAYPERAMQTSEHIAVLWVEWKDGVAYRLASGKVEKEAWYKLPRKDISLILG</sequence>
<protein>
    <submittedName>
        <fullName evidence="1">Heterokaryon incompatibility protein-domain-containing protein</fullName>
    </submittedName>
</protein>